<evidence type="ECO:0000256" key="1">
    <source>
        <dbReference type="SAM" id="Phobius"/>
    </source>
</evidence>
<accession>A0A7C9AEP0</accession>
<keyword evidence="1" id="KW-0472">Membrane</keyword>
<evidence type="ECO:0000313" key="2">
    <source>
        <dbReference type="EMBL" id="MBA4664771.1"/>
    </source>
</evidence>
<dbReference type="EMBL" id="GISG01225085">
    <property type="protein sequence ID" value="MBA4664771.1"/>
    <property type="molecule type" value="Transcribed_RNA"/>
</dbReference>
<proteinExistence type="predicted"/>
<feature type="transmembrane region" description="Helical" evidence="1">
    <location>
        <begin position="94"/>
        <end position="116"/>
    </location>
</feature>
<dbReference type="AlphaFoldDB" id="A0A7C9AEP0"/>
<protein>
    <submittedName>
        <fullName evidence="2">Uncharacterized protein</fullName>
    </submittedName>
</protein>
<keyword evidence="1" id="KW-1133">Transmembrane helix</keyword>
<organism evidence="2">
    <name type="scientific">Opuntia streptacantha</name>
    <name type="common">Prickly pear cactus</name>
    <name type="synonym">Opuntia cardona</name>
    <dbReference type="NCBI Taxonomy" id="393608"/>
    <lineage>
        <taxon>Eukaryota</taxon>
        <taxon>Viridiplantae</taxon>
        <taxon>Streptophyta</taxon>
        <taxon>Embryophyta</taxon>
        <taxon>Tracheophyta</taxon>
        <taxon>Spermatophyta</taxon>
        <taxon>Magnoliopsida</taxon>
        <taxon>eudicotyledons</taxon>
        <taxon>Gunneridae</taxon>
        <taxon>Pentapetalae</taxon>
        <taxon>Caryophyllales</taxon>
        <taxon>Cactineae</taxon>
        <taxon>Cactaceae</taxon>
        <taxon>Opuntioideae</taxon>
        <taxon>Opuntia</taxon>
    </lineage>
</organism>
<name>A0A7C9AEP0_OPUST</name>
<reference evidence="2" key="1">
    <citation type="journal article" date="2013" name="J. Plant Res.">
        <title>Effect of fungi and light on seed germination of three Opuntia species from semiarid lands of central Mexico.</title>
        <authorList>
            <person name="Delgado-Sanchez P."/>
            <person name="Jimenez-Bremont J.F."/>
            <person name="Guerrero-Gonzalez Mde L."/>
            <person name="Flores J."/>
        </authorList>
    </citation>
    <scope>NUCLEOTIDE SEQUENCE</scope>
    <source>
        <tissue evidence="2">Cladode</tissue>
    </source>
</reference>
<reference evidence="2" key="2">
    <citation type="submission" date="2020-07" db="EMBL/GenBank/DDBJ databases">
        <authorList>
            <person name="Vera ALvarez R."/>
            <person name="Arias-Moreno D.M."/>
            <person name="Jimenez-Jacinto V."/>
            <person name="Jimenez-Bremont J.F."/>
            <person name="Swaminathan K."/>
            <person name="Moose S.P."/>
            <person name="Guerrero-Gonzalez M.L."/>
            <person name="Marino-Ramirez L."/>
            <person name="Landsman D."/>
            <person name="Rodriguez-Kessler M."/>
            <person name="Delgado-Sanchez P."/>
        </authorList>
    </citation>
    <scope>NUCLEOTIDE SEQUENCE</scope>
    <source>
        <tissue evidence="2">Cladode</tissue>
    </source>
</reference>
<sequence>MVEELPTTWMIMLLRFSLVFEFHKSCHHFRQLLHSMYLISRPSLKDCLVPPVFFLTRSRLPLQDQNLSCWFMYKICDTTSFLCMEAVMSCHCCFYGVAYACICTILILSVMVSQLMKSKSEVFMYLTEKVILTNSISVYQGYGCICLHVDKPHPPVSLGSRLTRY</sequence>
<keyword evidence="1" id="KW-0812">Transmembrane</keyword>